<dbReference type="PANTHER" id="PTHR31890">
    <property type="entry name" value="PLANT INVERTASE/PECTIN METHYLESTERASE INHIBITOR SUPERFAMILY PROTEIN"/>
    <property type="match status" value="1"/>
</dbReference>
<feature type="domain" description="Pectinesterase inhibitor" evidence="2">
    <location>
        <begin position="26"/>
        <end position="176"/>
    </location>
</feature>
<reference evidence="3" key="1">
    <citation type="submission" date="2019-10" db="EMBL/GenBank/DDBJ databases">
        <authorList>
            <person name="Zhang R."/>
            <person name="Pan Y."/>
            <person name="Wang J."/>
            <person name="Ma R."/>
            <person name="Yu S."/>
        </authorList>
    </citation>
    <scope>NUCLEOTIDE SEQUENCE</scope>
    <source>
        <strain evidence="3">LA-IB0</strain>
        <tissue evidence="3">Leaf</tissue>
    </source>
</reference>
<dbReference type="AlphaFoldDB" id="A0AAV6X6N5"/>
<organism evidence="3 4">
    <name type="scientific">Buddleja alternifolia</name>
    <dbReference type="NCBI Taxonomy" id="168488"/>
    <lineage>
        <taxon>Eukaryota</taxon>
        <taxon>Viridiplantae</taxon>
        <taxon>Streptophyta</taxon>
        <taxon>Embryophyta</taxon>
        <taxon>Tracheophyta</taxon>
        <taxon>Spermatophyta</taxon>
        <taxon>Magnoliopsida</taxon>
        <taxon>eudicotyledons</taxon>
        <taxon>Gunneridae</taxon>
        <taxon>Pentapetalae</taxon>
        <taxon>asterids</taxon>
        <taxon>lamiids</taxon>
        <taxon>Lamiales</taxon>
        <taxon>Scrophulariaceae</taxon>
        <taxon>Buddlejeae</taxon>
        <taxon>Buddleja</taxon>
    </lineage>
</organism>
<dbReference type="InterPro" id="IPR006501">
    <property type="entry name" value="Pectinesterase_inhib_dom"/>
</dbReference>
<dbReference type="SMART" id="SM00856">
    <property type="entry name" value="PMEI"/>
    <property type="match status" value="1"/>
</dbReference>
<feature type="signal peptide" evidence="1">
    <location>
        <begin position="1"/>
        <end position="19"/>
    </location>
</feature>
<name>A0AAV6X6N5_9LAMI</name>
<evidence type="ECO:0000256" key="1">
    <source>
        <dbReference type="SAM" id="SignalP"/>
    </source>
</evidence>
<evidence type="ECO:0000313" key="3">
    <source>
        <dbReference type="EMBL" id="KAG8378088.1"/>
    </source>
</evidence>
<keyword evidence="4" id="KW-1185">Reference proteome</keyword>
<protein>
    <recommendedName>
        <fullName evidence="2">Pectinesterase inhibitor domain-containing protein</fullName>
    </recommendedName>
</protein>
<evidence type="ECO:0000259" key="2">
    <source>
        <dbReference type="SMART" id="SM00856"/>
    </source>
</evidence>
<dbReference type="NCBIfam" id="TIGR01614">
    <property type="entry name" value="PME_inhib"/>
    <property type="match status" value="1"/>
</dbReference>
<comment type="caution">
    <text evidence="3">The sequence shown here is derived from an EMBL/GenBank/DDBJ whole genome shotgun (WGS) entry which is preliminary data.</text>
</comment>
<dbReference type="PANTHER" id="PTHR31890:SF9">
    <property type="entry name" value="PLANT INVERTASE_PECTIN METHYLESTERASE INHIBITOR SUPERFAMILY PROTEIN"/>
    <property type="match status" value="1"/>
</dbReference>
<dbReference type="SUPFAM" id="SSF101148">
    <property type="entry name" value="Plant invertase/pectin methylesterase inhibitor"/>
    <property type="match status" value="1"/>
</dbReference>
<dbReference type="EMBL" id="WHWC01000008">
    <property type="protein sequence ID" value="KAG8378088.1"/>
    <property type="molecule type" value="Genomic_DNA"/>
</dbReference>
<gene>
    <name evidence="3" type="ORF">BUALT_Bualt08G0101700</name>
</gene>
<evidence type="ECO:0000313" key="4">
    <source>
        <dbReference type="Proteomes" id="UP000826271"/>
    </source>
</evidence>
<accession>A0AAV6X6N5</accession>
<feature type="chain" id="PRO_5043709039" description="Pectinesterase inhibitor domain-containing protein" evidence="1">
    <location>
        <begin position="20"/>
        <end position="187"/>
    </location>
</feature>
<dbReference type="GO" id="GO:0004857">
    <property type="term" value="F:enzyme inhibitor activity"/>
    <property type="evidence" value="ECO:0007669"/>
    <property type="project" value="InterPro"/>
</dbReference>
<dbReference type="Proteomes" id="UP000826271">
    <property type="component" value="Unassembled WGS sequence"/>
</dbReference>
<dbReference type="Gene3D" id="1.20.140.40">
    <property type="entry name" value="Invertase/pectin methylesterase inhibitor family protein"/>
    <property type="match status" value="1"/>
</dbReference>
<proteinExistence type="predicted"/>
<dbReference type="InterPro" id="IPR035513">
    <property type="entry name" value="Invertase/methylesterase_inhib"/>
</dbReference>
<keyword evidence="1" id="KW-0732">Signal</keyword>
<dbReference type="Pfam" id="PF04043">
    <property type="entry name" value="PMEI"/>
    <property type="match status" value="1"/>
</dbReference>
<sequence length="187" mass="20137">MASSILTTLFMSTILFSFSSKNIVTSSSSLIGEACSKTLEPKICFQFLQSQPQVVSARNLDNLATGILKSGTSNVTKTFKYLEKSLNKPGIAPNVKAALLECKASYDNVIGTFGNAIKGVKKHDLSSGTATYDLHVACFDYMQPCIDAVASAKINDETILYGNNAAQLFGSYASVVIEKLEKLEKID</sequence>